<feature type="domain" description="D-isomer specific 2-hydroxyacid dehydrogenase NAD-binding" evidence="4">
    <location>
        <begin position="106"/>
        <end position="278"/>
    </location>
</feature>
<dbReference type="FunFam" id="3.40.50.720:FF:000021">
    <property type="entry name" value="D-3-phosphoglycerate dehydrogenase"/>
    <property type="match status" value="1"/>
</dbReference>
<dbReference type="GO" id="GO:0016616">
    <property type="term" value="F:oxidoreductase activity, acting on the CH-OH group of donors, NAD or NADP as acceptor"/>
    <property type="evidence" value="ECO:0007669"/>
    <property type="project" value="InterPro"/>
</dbReference>
<dbReference type="PROSITE" id="PS00671">
    <property type="entry name" value="D_2_HYDROXYACID_DH_3"/>
    <property type="match status" value="1"/>
</dbReference>
<dbReference type="PANTHER" id="PTHR42789">
    <property type="entry name" value="D-ISOMER SPECIFIC 2-HYDROXYACID DEHYDROGENASE FAMILY PROTEIN (AFU_ORTHOLOGUE AFUA_6G10090)"/>
    <property type="match status" value="1"/>
</dbReference>
<dbReference type="Proteomes" id="UP000280417">
    <property type="component" value="Unassembled WGS sequence"/>
</dbReference>
<dbReference type="InterPro" id="IPR036291">
    <property type="entry name" value="NAD(P)-bd_dom_sf"/>
</dbReference>
<dbReference type="GO" id="GO:0051287">
    <property type="term" value="F:NAD binding"/>
    <property type="evidence" value="ECO:0007669"/>
    <property type="project" value="InterPro"/>
</dbReference>
<gene>
    <name evidence="5" type="ORF">DRJ04_05095</name>
</gene>
<name>A0A662DC04_UNCAE</name>
<feature type="non-terminal residue" evidence="5">
    <location>
        <position position="279"/>
    </location>
</feature>
<evidence type="ECO:0000259" key="4">
    <source>
        <dbReference type="Pfam" id="PF02826"/>
    </source>
</evidence>
<dbReference type="InterPro" id="IPR029752">
    <property type="entry name" value="D-isomer_DH_CS1"/>
</dbReference>
<dbReference type="EMBL" id="QMQA01000123">
    <property type="protein sequence ID" value="RLE13005.1"/>
    <property type="molecule type" value="Genomic_DNA"/>
</dbReference>
<sequence length="279" mass="30256">MKKKVLIIQPIHKSGVELLEKEVDVVFAPDPSVKTVCSKIRGVHGVIVRTAPFTREIIECADKLEVIGRAGVGVDNIDIKAASERGIPVVYTPDANMVSVAEHTIGFIVALAKRLCIGDKATREGNFTVREEFTAIDLEGKTLGIIGAGRVGSTLARKCRAAFDMKVLAYDPYISSEKAREIGVSLCESLQEFLARSDFVSVHVPLTPQTKGLIGEKELKLMKKSAFLINVARGGVVDEEALYKALKEKWIAGAATDVYSEEPPSPDNPLLKAENIILS</sequence>
<reference evidence="5 6" key="1">
    <citation type="submission" date="2018-06" db="EMBL/GenBank/DDBJ databases">
        <title>Extensive metabolic versatility and redundancy in microbially diverse, dynamic hydrothermal sediments.</title>
        <authorList>
            <person name="Dombrowski N."/>
            <person name="Teske A."/>
            <person name="Baker B.J."/>
        </authorList>
    </citation>
    <scope>NUCLEOTIDE SEQUENCE [LARGE SCALE GENOMIC DNA]</scope>
    <source>
        <strain evidence="5">B3_G15</strain>
    </source>
</reference>
<dbReference type="PROSITE" id="PS00670">
    <property type="entry name" value="D_2_HYDROXYACID_DH_2"/>
    <property type="match status" value="1"/>
</dbReference>
<comment type="caution">
    <text evidence="5">The sequence shown here is derived from an EMBL/GenBank/DDBJ whole genome shotgun (WGS) entry which is preliminary data.</text>
</comment>
<evidence type="ECO:0000256" key="3">
    <source>
        <dbReference type="ARBA" id="ARBA00023027"/>
    </source>
</evidence>
<dbReference type="CDD" id="cd12173">
    <property type="entry name" value="PGDH_4"/>
    <property type="match status" value="1"/>
</dbReference>
<dbReference type="PROSITE" id="PS00065">
    <property type="entry name" value="D_2_HYDROXYACID_DH_1"/>
    <property type="match status" value="1"/>
</dbReference>
<dbReference type="AlphaFoldDB" id="A0A662DC04"/>
<dbReference type="SUPFAM" id="SSF52283">
    <property type="entry name" value="Formate/glycerate dehydrogenase catalytic domain-like"/>
    <property type="match status" value="1"/>
</dbReference>
<evidence type="ECO:0000256" key="1">
    <source>
        <dbReference type="ARBA" id="ARBA00005854"/>
    </source>
</evidence>
<evidence type="ECO:0000313" key="6">
    <source>
        <dbReference type="Proteomes" id="UP000280417"/>
    </source>
</evidence>
<keyword evidence="2" id="KW-0560">Oxidoreductase</keyword>
<proteinExistence type="inferred from homology"/>
<dbReference type="InterPro" id="IPR029753">
    <property type="entry name" value="D-isomer_DH_CS"/>
</dbReference>
<dbReference type="InterPro" id="IPR006140">
    <property type="entry name" value="D-isomer_DH_NAD-bd"/>
</dbReference>
<dbReference type="InterPro" id="IPR050857">
    <property type="entry name" value="D-2-hydroxyacid_DH"/>
</dbReference>
<dbReference type="SUPFAM" id="SSF51735">
    <property type="entry name" value="NAD(P)-binding Rossmann-fold domains"/>
    <property type="match status" value="1"/>
</dbReference>
<dbReference type="Pfam" id="PF02826">
    <property type="entry name" value="2-Hacid_dh_C"/>
    <property type="match status" value="1"/>
</dbReference>
<evidence type="ECO:0000256" key="2">
    <source>
        <dbReference type="ARBA" id="ARBA00023002"/>
    </source>
</evidence>
<organism evidence="5 6">
    <name type="scientific">Aerophobetes bacterium</name>
    <dbReference type="NCBI Taxonomy" id="2030807"/>
    <lineage>
        <taxon>Bacteria</taxon>
        <taxon>Candidatus Aerophobota</taxon>
    </lineage>
</organism>
<protein>
    <submittedName>
        <fullName evidence="5">Phosphoglycerate dehydrogenase</fullName>
    </submittedName>
</protein>
<dbReference type="Gene3D" id="3.40.50.720">
    <property type="entry name" value="NAD(P)-binding Rossmann-like Domain"/>
    <property type="match status" value="2"/>
</dbReference>
<accession>A0A662DC04</accession>
<keyword evidence="3" id="KW-0520">NAD</keyword>
<comment type="similarity">
    <text evidence="1">Belongs to the D-isomer specific 2-hydroxyacid dehydrogenase family.</text>
</comment>
<dbReference type="PANTHER" id="PTHR42789:SF1">
    <property type="entry name" value="D-ISOMER SPECIFIC 2-HYDROXYACID DEHYDROGENASE FAMILY PROTEIN (AFU_ORTHOLOGUE AFUA_6G10090)"/>
    <property type="match status" value="1"/>
</dbReference>
<evidence type="ECO:0000313" key="5">
    <source>
        <dbReference type="EMBL" id="RLE13005.1"/>
    </source>
</evidence>